<dbReference type="InterPro" id="IPR013083">
    <property type="entry name" value="Znf_RING/FYVE/PHD"/>
</dbReference>
<dbReference type="GO" id="GO:0016740">
    <property type="term" value="F:transferase activity"/>
    <property type="evidence" value="ECO:0007669"/>
    <property type="project" value="UniProtKB-KW"/>
</dbReference>
<protein>
    <recommendedName>
        <fullName evidence="9">RING-type domain-containing protein</fullName>
    </recommendedName>
</protein>
<dbReference type="InterPro" id="IPR002867">
    <property type="entry name" value="IBR_dom"/>
</dbReference>
<dbReference type="Pfam" id="PF26200">
    <property type="entry name" value="Rcat_RNF216"/>
    <property type="match status" value="1"/>
</dbReference>
<feature type="region of interest" description="Disordered" evidence="8">
    <location>
        <begin position="279"/>
        <end position="308"/>
    </location>
</feature>
<accession>A0A8H3TSW4</accession>
<feature type="region of interest" description="Disordered" evidence="8">
    <location>
        <begin position="922"/>
        <end position="947"/>
    </location>
</feature>
<evidence type="ECO:0000256" key="8">
    <source>
        <dbReference type="SAM" id="MobiDB-lite"/>
    </source>
</evidence>
<evidence type="ECO:0000256" key="2">
    <source>
        <dbReference type="ARBA" id="ARBA00022679"/>
    </source>
</evidence>
<dbReference type="Proteomes" id="UP000620104">
    <property type="component" value="Unassembled WGS sequence"/>
</dbReference>
<dbReference type="InterPro" id="IPR047544">
    <property type="entry name" value="RING-HC_RBR_RNF216"/>
</dbReference>
<keyword evidence="5" id="KW-0863">Zinc-finger</keyword>
<evidence type="ECO:0000256" key="5">
    <source>
        <dbReference type="ARBA" id="ARBA00022771"/>
    </source>
</evidence>
<dbReference type="Gene3D" id="3.30.40.10">
    <property type="entry name" value="Zinc/RING finger domain, C3HC4 (zinc finger)"/>
    <property type="match status" value="1"/>
</dbReference>
<feature type="compositionally biased region" description="Polar residues" evidence="8">
    <location>
        <begin position="1"/>
        <end position="11"/>
    </location>
</feature>
<dbReference type="PANTHER" id="PTHR22770:SF47">
    <property type="entry name" value="E3 UBIQUITIN-PROTEIN LIGASE RNF216"/>
    <property type="match status" value="1"/>
</dbReference>
<dbReference type="Gene3D" id="1.20.120.1750">
    <property type="match status" value="1"/>
</dbReference>
<proteinExistence type="predicted"/>
<dbReference type="OrthoDB" id="10009520at2759"/>
<dbReference type="GO" id="GO:0008270">
    <property type="term" value="F:zinc ion binding"/>
    <property type="evidence" value="ECO:0007669"/>
    <property type="project" value="UniProtKB-KW"/>
</dbReference>
<evidence type="ECO:0000256" key="7">
    <source>
        <dbReference type="ARBA" id="ARBA00022833"/>
    </source>
</evidence>
<keyword evidence="6" id="KW-0833">Ubl conjugation pathway</keyword>
<dbReference type="InterPro" id="IPR044066">
    <property type="entry name" value="TRIAD_supradom"/>
</dbReference>
<sequence>MANDGPPTSQYIVIDDSDDEQSLSYAGPSVNKGKAKAIQQDEAMTSVNQRSQPISIIELDSDNGRDAIDVLFGNESEAGVVVDAAEQAILVNNRTIITAEQADQALPLLLNILPDLDPEHGLLLLRDKILNSGQGFSIEHCLQTALECLLTEEGYPKVRKTLKRKRILDSDDEDVPPDAGPSNDALVEDKVIDLDYPTCRIFQPGKPAYKLKNFLASERKGVAYDTKALLDLENLFPTMTSAHIRFIFSANNKRLVPTYIALKAEILLPNDEKPYVPMKQERARKPVPPAGASTSKKGKKKANSAVDGSAGFEAEREWFIFYLMQKGDGTSIDHARILIPTGEVDTECGCCFEDDEQAFMVQCAKGHNFCRECIRRMTETAVGAQTANVACPHTEGCEAKFHDRDLKKALPVKLYNTYSGIIQRKELEVAGIEGLESCPYCNFMIIVENQEERLFTCQSDDCGIVSCRRCRKHDHLPKTCEEAAKDNVLDKRHAIEEAMSEALIRKCPKCSQACIKEAGCNKMTCSSCRTLFCNVCRAIIKGYDHFDQTPANHQAPRHGAKCRLWDPVDKDPYHDEVAAAREAAQQQALEDAGPDVAQGDIDVALPEARLRHPPYLGGHYGYPLQAAALPDRVAHLNQAQQALRDEVNRQREARNGDPNAAGRPMPQALDDFHARLLPLVPRRRGNDAAVQDEELRDAAPAQGRPPVAVVAAAASARIPEYLARIQELHNRGLVIRGQLEAVARAQAIGGVVDAHDGQPAANAGVVRPGTMRNQEQVDNRALDGDARQQNAPPLLAAVAPDLRAFLAAMVAERPQPNLALGLPPHNNAAVYLPATQHQPLRQRAGMQQPARGVRFVPPVPAVPAADQHMQAVRPEERARLYARLALLRQRQARAPAAAQPAGEAHAGGVDAQAIRRLAEAQRAHNPPERVGGRLAEPVQANQGGNPDFETLELAKQHFEMTMRAFSREIPTLQQAELLTAARQQAERILPARVADNELALARRVSRRQANEVQVDPIATLLLLHQRHPQWCHEYYEYLIGRQPVAVLLHSSFNRLVAPIIDDLREGRVLHPPMPPQQRTTFHVLRQPHACWNIGAANIVALLQRLIDNSGSVFPPERPVARLTIMVQQLLLNSCPEPIMLMHHRIQLGYLTEQRYQFRRRAVAAQVVASAATPAPNNGNRNAIVNRIQVGIPINRCQANAQRDYETEIPDEAPPPYEAIEAPRARRGGLPARAAQPPA</sequence>
<evidence type="ECO:0000259" key="9">
    <source>
        <dbReference type="PROSITE" id="PS51873"/>
    </source>
</evidence>
<evidence type="ECO:0000313" key="11">
    <source>
        <dbReference type="Proteomes" id="UP000620104"/>
    </source>
</evidence>
<dbReference type="PANTHER" id="PTHR22770">
    <property type="entry name" value="UBIQUITIN CONJUGATING ENZYME 7 INTERACTING PROTEIN-RELATED"/>
    <property type="match status" value="1"/>
</dbReference>
<feature type="domain" description="RING-type" evidence="9">
    <location>
        <begin position="344"/>
        <end position="566"/>
    </location>
</feature>
<reference evidence="10" key="1">
    <citation type="submission" date="2020-07" db="EMBL/GenBank/DDBJ databases">
        <title>Draft Genome Sequence of a Deep-Sea Yeast, Naganishia (Cryptococcus) liquefaciens strain N6.</title>
        <authorList>
            <person name="Han Y.W."/>
            <person name="Kajitani R."/>
            <person name="Morimoto H."/>
            <person name="Parhat M."/>
            <person name="Tsubouchi H."/>
            <person name="Bakenova O."/>
            <person name="Ogata M."/>
            <person name="Argunhan B."/>
            <person name="Aoki R."/>
            <person name="Kajiwara S."/>
            <person name="Itoh T."/>
            <person name="Iwasaki H."/>
        </authorList>
    </citation>
    <scope>NUCLEOTIDE SEQUENCE</scope>
    <source>
        <strain evidence="10">N6</strain>
    </source>
</reference>
<dbReference type="EMBL" id="BLZA01000013">
    <property type="protein sequence ID" value="GHJ85639.1"/>
    <property type="molecule type" value="Genomic_DNA"/>
</dbReference>
<organism evidence="10 11">
    <name type="scientific">Naganishia liquefaciens</name>
    <dbReference type="NCBI Taxonomy" id="104408"/>
    <lineage>
        <taxon>Eukaryota</taxon>
        <taxon>Fungi</taxon>
        <taxon>Dikarya</taxon>
        <taxon>Basidiomycota</taxon>
        <taxon>Agaricomycotina</taxon>
        <taxon>Tremellomycetes</taxon>
        <taxon>Filobasidiales</taxon>
        <taxon>Filobasidiaceae</taxon>
        <taxon>Naganishia</taxon>
    </lineage>
</organism>
<dbReference type="InterPro" id="IPR047546">
    <property type="entry name" value="Rcat_RBR_RNF216"/>
</dbReference>
<keyword evidence="11" id="KW-1185">Reference proteome</keyword>
<dbReference type="SMART" id="SM00647">
    <property type="entry name" value="IBR"/>
    <property type="match status" value="2"/>
</dbReference>
<dbReference type="CDD" id="cd20339">
    <property type="entry name" value="BRcat_RBR_RNF216"/>
    <property type="match status" value="1"/>
</dbReference>
<dbReference type="SUPFAM" id="SSF57850">
    <property type="entry name" value="RING/U-box"/>
    <property type="match status" value="3"/>
</dbReference>
<dbReference type="InterPro" id="IPR051628">
    <property type="entry name" value="LUBAC_E3_Ligases"/>
</dbReference>
<dbReference type="CDD" id="cd20353">
    <property type="entry name" value="Rcat_RBR_RNF216"/>
    <property type="match status" value="1"/>
</dbReference>
<evidence type="ECO:0000256" key="4">
    <source>
        <dbReference type="ARBA" id="ARBA00022737"/>
    </source>
</evidence>
<name>A0A8H3TSW4_9TREE</name>
<feature type="region of interest" description="Disordered" evidence="8">
    <location>
        <begin position="1"/>
        <end position="31"/>
    </location>
</feature>
<comment type="pathway">
    <text evidence="1">Protein modification; protein ubiquitination.</text>
</comment>
<dbReference type="AlphaFoldDB" id="A0A8H3TSW4"/>
<feature type="compositionally biased region" description="Low complexity" evidence="8">
    <location>
        <begin position="1217"/>
        <end position="1238"/>
    </location>
</feature>
<evidence type="ECO:0000256" key="1">
    <source>
        <dbReference type="ARBA" id="ARBA00004906"/>
    </source>
</evidence>
<dbReference type="CDD" id="cd16630">
    <property type="entry name" value="RING-HC_RBR_RNF216"/>
    <property type="match status" value="1"/>
</dbReference>
<feature type="compositionally biased region" description="Basic and acidic residues" evidence="8">
    <location>
        <begin position="922"/>
        <end position="931"/>
    </location>
</feature>
<keyword evidence="4" id="KW-0677">Repeat</keyword>
<feature type="compositionally biased region" description="Basic and acidic residues" evidence="8">
    <location>
        <begin position="645"/>
        <end position="655"/>
    </location>
</feature>
<comment type="caution">
    <text evidence="10">The sequence shown here is derived from an EMBL/GenBank/DDBJ whole genome shotgun (WGS) entry which is preliminary data.</text>
</comment>
<gene>
    <name evidence="10" type="ORF">NliqN6_2041</name>
</gene>
<feature type="region of interest" description="Disordered" evidence="8">
    <location>
        <begin position="645"/>
        <end position="665"/>
    </location>
</feature>
<keyword evidence="7" id="KW-0862">Zinc</keyword>
<evidence type="ECO:0000313" key="10">
    <source>
        <dbReference type="EMBL" id="GHJ85639.1"/>
    </source>
</evidence>
<keyword evidence="3" id="KW-0479">Metal-binding</keyword>
<evidence type="ECO:0000256" key="3">
    <source>
        <dbReference type="ARBA" id="ARBA00022723"/>
    </source>
</evidence>
<dbReference type="PROSITE" id="PS51873">
    <property type="entry name" value="TRIAD"/>
    <property type="match status" value="1"/>
</dbReference>
<evidence type="ECO:0000256" key="6">
    <source>
        <dbReference type="ARBA" id="ARBA00022786"/>
    </source>
</evidence>
<feature type="region of interest" description="Disordered" evidence="8">
    <location>
        <begin position="1202"/>
        <end position="1238"/>
    </location>
</feature>
<dbReference type="InterPro" id="IPR047545">
    <property type="entry name" value="BRcat_RBR_RNF216"/>
</dbReference>
<keyword evidence="2" id="KW-0808">Transferase</keyword>